<name>A0A1I7B4B1_9ACTN</name>
<evidence type="ECO:0000259" key="1">
    <source>
        <dbReference type="Pfam" id="PF01796"/>
    </source>
</evidence>
<dbReference type="InterPro" id="IPR012340">
    <property type="entry name" value="NA-bd_OB-fold"/>
</dbReference>
<dbReference type="AlphaFoldDB" id="A0A1I7B4B1"/>
<proteinExistence type="predicted"/>
<feature type="domain" description="ChsH2 C-terminal OB-fold" evidence="1">
    <location>
        <begin position="57"/>
        <end position="120"/>
    </location>
</feature>
<evidence type="ECO:0000313" key="4">
    <source>
        <dbReference type="Proteomes" id="UP000199546"/>
    </source>
</evidence>
<evidence type="ECO:0008006" key="5">
    <source>
        <dbReference type="Google" id="ProtNLM"/>
    </source>
</evidence>
<dbReference type="InterPro" id="IPR052513">
    <property type="entry name" value="Thioester_dehydratase-like"/>
</dbReference>
<feature type="domain" description="ChsH2 rubredoxin-like zinc ribbon" evidence="2">
    <location>
        <begin position="20"/>
        <end position="52"/>
    </location>
</feature>
<reference evidence="4" key="1">
    <citation type="submission" date="2016-10" db="EMBL/GenBank/DDBJ databases">
        <authorList>
            <person name="Varghese N."/>
            <person name="Submissions S."/>
        </authorList>
    </citation>
    <scope>NUCLEOTIDE SEQUENCE [LARGE SCALE GENOMIC DNA]</scope>
    <source>
        <strain evidence="4">DSM 46136</strain>
    </source>
</reference>
<dbReference type="PANTHER" id="PTHR34075">
    <property type="entry name" value="BLR3430 PROTEIN"/>
    <property type="match status" value="1"/>
</dbReference>
<dbReference type="EMBL" id="FPBA01000012">
    <property type="protein sequence ID" value="SFT81988.1"/>
    <property type="molecule type" value="Genomic_DNA"/>
</dbReference>
<dbReference type="PANTHER" id="PTHR34075:SF5">
    <property type="entry name" value="BLR3430 PROTEIN"/>
    <property type="match status" value="1"/>
</dbReference>
<dbReference type="Gene3D" id="6.10.30.10">
    <property type="match status" value="1"/>
</dbReference>
<protein>
    <recommendedName>
        <fullName evidence="5">DUF35 domain-containing protein</fullName>
    </recommendedName>
</protein>
<keyword evidence="4" id="KW-1185">Reference proteome</keyword>
<dbReference type="SUPFAM" id="SSF50249">
    <property type="entry name" value="Nucleic acid-binding proteins"/>
    <property type="match status" value="1"/>
</dbReference>
<gene>
    <name evidence="3" type="ORF">SAMN05660657_03255</name>
</gene>
<accession>A0A1I7B4B1</accession>
<dbReference type="Pfam" id="PF12172">
    <property type="entry name" value="zf-ChsH2"/>
    <property type="match status" value="1"/>
</dbReference>
<dbReference type="STRING" id="1296565.SAMN05660657_03255"/>
<dbReference type="InterPro" id="IPR002878">
    <property type="entry name" value="ChsH2_C"/>
</dbReference>
<dbReference type="InterPro" id="IPR022002">
    <property type="entry name" value="ChsH2_Znr"/>
</dbReference>
<organism evidence="3 4">
    <name type="scientific">Geodermatophilus amargosae</name>
    <dbReference type="NCBI Taxonomy" id="1296565"/>
    <lineage>
        <taxon>Bacteria</taxon>
        <taxon>Bacillati</taxon>
        <taxon>Actinomycetota</taxon>
        <taxon>Actinomycetes</taxon>
        <taxon>Geodermatophilales</taxon>
        <taxon>Geodermatophilaceae</taxon>
        <taxon>Geodermatophilus</taxon>
    </lineage>
</organism>
<evidence type="ECO:0000259" key="2">
    <source>
        <dbReference type="Pfam" id="PF12172"/>
    </source>
</evidence>
<evidence type="ECO:0000313" key="3">
    <source>
        <dbReference type="EMBL" id="SFT81988.1"/>
    </source>
</evidence>
<dbReference type="RefSeq" id="WP_093581016.1">
    <property type="nucleotide sequence ID" value="NZ_FPBA01000012.1"/>
</dbReference>
<sequence length="137" mass="15127">MAAIDRPLPVVDDEETGGFFAAAAEHRLVVRTCNSCAATLHLPKSYCHHCGSWDVGWRDVRPTGSVYSWTVLQHSIHEAFPAPCTVVLVQLDEDPAIRFVGYLPGAPELHDGMPVRVRFEDIEPGVTIPQWEPVPEA</sequence>
<dbReference type="OrthoDB" id="7470921at2"/>
<dbReference type="Proteomes" id="UP000199546">
    <property type="component" value="Unassembled WGS sequence"/>
</dbReference>
<dbReference type="Pfam" id="PF01796">
    <property type="entry name" value="OB_ChsH2_C"/>
    <property type="match status" value="1"/>
</dbReference>